<evidence type="ECO:0000256" key="9">
    <source>
        <dbReference type="ARBA" id="ARBA00022895"/>
    </source>
</evidence>
<dbReference type="Gene3D" id="1.10.132.70">
    <property type="match status" value="1"/>
</dbReference>
<dbReference type="CDD" id="cd01648">
    <property type="entry name" value="TERT"/>
    <property type="match status" value="1"/>
</dbReference>
<dbReference type="Pfam" id="PF00078">
    <property type="entry name" value="RVT_1"/>
    <property type="match status" value="1"/>
</dbReference>
<protein>
    <recommendedName>
        <fullName evidence="3 13">Telomerase reverse transcriptase</fullName>
        <ecNumber evidence="2 13">2.7.7.49</ecNumber>
    </recommendedName>
    <alternativeName>
        <fullName evidence="13">Telomerase catalytic subunit</fullName>
    </alternativeName>
</protein>
<keyword evidence="8 13" id="KW-0460">Magnesium</keyword>
<comment type="catalytic activity">
    <reaction evidence="12 13">
        <text>DNA(n) + a 2'-deoxyribonucleoside 5'-triphosphate = DNA(n+1) + diphosphate</text>
        <dbReference type="Rhea" id="RHEA:22508"/>
        <dbReference type="Rhea" id="RHEA-COMP:17339"/>
        <dbReference type="Rhea" id="RHEA-COMP:17340"/>
        <dbReference type="ChEBI" id="CHEBI:33019"/>
        <dbReference type="ChEBI" id="CHEBI:61560"/>
        <dbReference type="ChEBI" id="CHEBI:173112"/>
        <dbReference type="EC" id="2.7.7.49"/>
    </reaction>
</comment>
<keyword evidence="7 13" id="KW-0479">Metal-binding</keyword>
<dbReference type="GO" id="GO:0070034">
    <property type="term" value="F:telomerase RNA binding"/>
    <property type="evidence" value="ECO:0007669"/>
    <property type="project" value="TreeGrafter"/>
</dbReference>
<dbReference type="Proteomes" id="UP001160483">
    <property type="component" value="Unassembled WGS sequence"/>
</dbReference>
<dbReference type="Pfam" id="PF11474">
    <property type="entry name" value="TEN_TERT"/>
    <property type="match status" value="1"/>
</dbReference>
<dbReference type="PRINTS" id="PR01365">
    <property type="entry name" value="TELOMERASERT"/>
</dbReference>
<keyword evidence="9 13" id="KW-0779">Telomere</keyword>
<feature type="region of interest" description="Disordered" evidence="14">
    <location>
        <begin position="355"/>
        <end position="386"/>
    </location>
</feature>
<dbReference type="InterPro" id="IPR049915">
    <property type="entry name" value="TERT_TEN"/>
</dbReference>
<dbReference type="InterPro" id="IPR043502">
    <property type="entry name" value="DNA/RNA_pol_sf"/>
</dbReference>
<evidence type="ECO:0000256" key="11">
    <source>
        <dbReference type="ARBA" id="ARBA00023242"/>
    </source>
</evidence>
<reference evidence="16" key="1">
    <citation type="submission" date="2021-11" db="EMBL/GenBank/DDBJ databases">
        <authorList>
            <person name="Islam A."/>
            <person name="Islam S."/>
            <person name="Flora M.S."/>
            <person name="Rahman M."/>
            <person name="Ziaur R.M."/>
            <person name="Epstein J.H."/>
            <person name="Hassan M."/>
            <person name="Klassen M."/>
            <person name="Woodard K."/>
            <person name="Webb A."/>
            <person name="Webby R.J."/>
            <person name="El Zowalaty M.E."/>
        </authorList>
    </citation>
    <scope>NUCLEOTIDE SEQUENCE</scope>
    <source>
        <strain evidence="16">Pbs3</strain>
    </source>
</reference>
<comment type="caution">
    <text evidence="16">The sequence shown here is derived from an EMBL/GenBank/DDBJ whole genome shotgun (WGS) entry which is preliminary data.</text>
</comment>
<comment type="subcellular location">
    <subcellularLocation>
        <location evidence="13">Nucleus</location>
    </subcellularLocation>
    <subcellularLocation>
        <location evidence="13">Chromosome</location>
        <location evidence="13">Telomere</location>
    </subcellularLocation>
</comment>
<dbReference type="GO" id="GO:0000781">
    <property type="term" value="C:chromosome, telomeric region"/>
    <property type="evidence" value="ECO:0007669"/>
    <property type="project" value="UniProtKB-SubCell"/>
</dbReference>
<keyword evidence="5 13" id="KW-0808">Transferase</keyword>
<dbReference type="SMART" id="SM00975">
    <property type="entry name" value="Telomerase_RBD"/>
    <property type="match status" value="1"/>
</dbReference>
<evidence type="ECO:0000313" key="16">
    <source>
        <dbReference type="EMBL" id="CAH0480290.1"/>
    </source>
</evidence>
<evidence type="ECO:0000256" key="14">
    <source>
        <dbReference type="SAM" id="MobiDB-lite"/>
    </source>
</evidence>
<gene>
    <name evidence="16" type="ORF">PBS003_LOCUS6914</name>
</gene>
<dbReference type="GO" id="GO:0000333">
    <property type="term" value="C:telomerase catalytic core complex"/>
    <property type="evidence" value="ECO:0007669"/>
    <property type="project" value="TreeGrafter"/>
</dbReference>
<comment type="function">
    <text evidence="13">Telomerase is a ribonucleoprotein enzyme essential for the replication of chromosome termini in most eukaryotes. It elongates telomeres. It is a reverse transcriptase that adds simple sequence repeats to chromosome ends by copying a template sequence within the RNA component of the enzyme.</text>
</comment>
<dbReference type="InterPro" id="IPR021891">
    <property type="entry name" value="Telomerase_RBD"/>
</dbReference>
<dbReference type="AlphaFoldDB" id="A0AAU9L452"/>
<evidence type="ECO:0000313" key="17">
    <source>
        <dbReference type="Proteomes" id="UP001160483"/>
    </source>
</evidence>
<dbReference type="GO" id="GO:0007004">
    <property type="term" value="P:telomere maintenance via telomerase"/>
    <property type="evidence" value="ECO:0007669"/>
    <property type="project" value="TreeGrafter"/>
</dbReference>
<evidence type="ECO:0000256" key="7">
    <source>
        <dbReference type="ARBA" id="ARBA00022723"/>
    </source>
</evidence>
<dbReference type="SUPFAM" id="SSF56672">
    <property type="entry name" value="DNA/RNA polymerases"/>
    <property type="match status" value="1"/>
</dbReference>
<evidence type="ECO:0000256" key="12">
    <source>
        <dbReference type="ARBA" id="ARBA00048173"/>
    </source>
</evidence>
<evidence type="ECO:0000256" key="3">
    <source>
        <dbReference type="ARBA" id="ARBA00016182"/>
    </source>
</evidence>
<proteinExistence type="inferred from homology"/>
<keyword evidence="4 13" id="KW-0158">Chromosome</keyword>
<keyword evidence="10 13" id="KW-0695">RNA-directed DNA polymerase</keyword>
<organism evidence="16 17">
    <name type="scientific">Peronospora belbahrii</name>
    <dbReference type="NCBI Taxonomy" id="622444"/>
    <lineage>
        <taxon>Eukaryota</taxon>
        <taxon>Sar</taxon>
        <taxon>Stramenopiles</taxon>
        <taxon>Oomycota</taxon>
        <taxon>Peronosporomycetes</taxon>
        <taxon>Peronosporales</taxon>
        <taxon>Peronosporaceae</taxon>
        <taxon>Peronospora</taxon>
    </lineage>
</organism>
<evidence type="ECO:0000256" key="2">
    <source>
        <dbReference type="ARBA" id="ARBA00012493"/>
    </source>
</evidence>
<dbReference type="PANTHER" id="PTHR12066">
    <property type="entry name" value="TELOMERASE REVERSE TRANSCRIPTASE"/>
    <property type="match status" value="1"/>
</dbReference>
<dbReference type="Pfam" id="PF12009">
    <property type="entry name" value="Telomerase_RBD"/>
    <property type="match status" value="1"/>
</dbReference>
<dbReference type="EC" id="2.7.7.49" evidence="2 13"/>
<dbReference type="InterPro" id="IPR003545">
    <property type="entry name" value="Telomerase_RT"/>
</dbReference>
<evidence type="ECO:0000256" key="5">
    <source>
        <dbReference type="ARBA" id="ARBA00022679"/>
    </source>
</evidence>
<keyword evidence="6 13" id="KW-0548">Nucleotidyltransferase</keyword>
<name>A0AAU9L452_9STRA</name>
<dbReference type="Gene3D" id="3.30.70.2630">
    <property type="match status" value="1"/>
</dbReference>
<comment type="similarity">
    <text evidence="1 13">Belongs to the reverse transcriptase family. Telomerase subfamily.</text>
</comment>
<dbReference type="InterPro" id="IPR000477">
    <property type="entry name" value="RT_dom"/>
</dbReference>
<evidence type="ECO:0000256" key="10">
    <source>
        <dbReference type="ARBA" id="ARBA00022918"/>
    </source>
</evidence>
<dbReference type="PANTHER" id="PTHR12066:SF0">
    <property type="entry name" value="TELOMERASE REVERSE TRANSCRIPTASE"/>
    <property type="match status" value="1"/>
</dbReference>
<evidence type="ECO:0000256" key="8">
    <source>
        <dbReference type="ARBA" id="ARBA00022842"/>
    </source>
</evidence>
<sequence length="1169" mass="134364">MEALLAKAVTLRSFLQSAAEVLRLNGDVTLEQNLSSVTNEDVSNALDQTFLIQSFPEGIESFPRSPWNCKQCISHTELVHHVIERLLARKRSMDWKNANILTLGYREVAPDVAGHRVMQSNGIMCYYPNTLVAALKKPLWKSLHKLTGDDLMTHLLLNYTIFVQLKDAPDSYMQIAGKSLRLQTRYAPNSALDTANRDLSINCVMYARYFRKDRVFATSHVLVKASKTGDPISRTEASRVLRSMFTDAARQKRLSRRLINLIPTVQAMVSRFKACQVEELAKNLTPLNAEFRKFMADNPDIKRKIGERAAKTAASPKPILMPIVRKALDDGYLSQGEVVTPSSDRKRKRREEAIEMLSCASASSPKRGKGDAERATETYQSTRNGKAHEPIDLTKLQQHKDNIKKLLSFATPKKKVYRLVRKFIARVVPKEMWGSSDTKKNWKCVKMMLRKFIFSRKFDIFSLKKCVGELQMIQVEWMKVQKDAKFCPPNERVKRQKLFKDLLWWMMSLLVFPLLQNLFYITEAEGMANEIAYYQRPVWNVISMLAVDDLEREILQPSANRTASSNHKQRLLPTSRLRLLPKASGIRPLMNLSASADRTKVSVNRSMESVHRILTFEMARQPKRLLGASVRSIDEIYKRLKPLFRQIASCPHCTKRQRTSGGDIPMAYCVTVDVERCFDTIRPRKLYQMLKKAIQEDEYLIRKHWVGHQVTPIALSNDSGTSLLQPSFFYKLERPAYPSGEFLSFDELVAQSPKKNSLFVDGVLYDYLTKTKALELLKEHLSANTIEIDGHEYVQQCGIPQGSVLSTTLCNIYYAQFERRVLRKRLPEVCDSVVLPVSCCQHEELFRYTDDFMYITTDLKRARAFSEVMHGGNNEYGCFVNLSKTQANFELATGTGEPAKSATSRSISWCGMLIDPSQLQIYVNYEKLSSSLLQGSIPFNETKAAREFFVNKVVLPIRQRWHALYFDPELFSEDTILVNLFQMLIVAAHRFSTLVEMLPFVNRDMHFFHKCILQILKKMTKGIHHSLELDVAESDSANPSRSYAVKQHQVRSKLHICVHIDVSNSVHTQVWTIGLDVFQFTIRAKRDQVDAKQRRLQGKANWNQLLDTVRFEQGKYRHRMKKNPNIGLRCTYDLNWLLHDDRNASVLKQFLLLDVDSLAYEQKLSRSSR</sequence>
<dbReference type="GO" id="GO:0046872">
    <property type="term" value="F:metal ion binding"/>
    <property type="evidence" value="ECO:0007669"/>
    <property type="project" value="UniProtKB-KW"/>
</dbReference>
<evidence type="ECO:0000256" key="13">
    <source>
        <dbReference type="RuleBase" id="RU365061"/>
    </source>
</evidence>
<keyword evidence="11 13" id="KW-0539">Nucleus</keyword>
<dbReference type="Gene3D" id="1.10.357.90">
    <property type="match status" value="1"/>
</dbReference>
<evidence type="ECO:0000256" key="4">
    <source>
        <dbReference type="ARBA" id="ARBA00022454"/>
    </source>
</evidence>
<dbReference type="EMBL" id="CAKKTJ010000324">
    <property type="protein sequence ID" value="CAH0480290.1"/>
    <property type="molecule type" value="Genomic_DNA"/>
</dbReference>
<feature type="domain" description="Reverse transcriptase" evidence="15">
    <location>
        <begin position="561"/>
        <end position="914"/>
    </location>
</feature>
<evidence type="ECO:0000259" key="15">
    <source>
        <dbReference type="PROSITE" id="PS50878"/>
    </source>
</evidence>
<dbReference type="PROSITE" id="PS50878">
    <property type="entry name" value="RT_POL"/>
    <property type="match status" value="1"/>
</dbReference>
<dbReference type="GO" id="GO:0042162">
    <property type="term" value="F:telomeric DNA binding"/>
    <property type="evidence" value="ECO:0007669"/>
    <property type="project" value="TreeGrafter"/>
</dbReference>
<evidence type="ECO:0000256" key="6">
    <source>
        <dbReference type="ARBA" id="ARBA00022695"/>
    </source>
</evidence>
<dbReference type="GO" id="GO:0003720">
    <property type="term" value="F:telomerase activity"/>
    <property type="evidence" value="ECO:0007669"/>
    <property type="project" value="InterPro"/>
</dbReference>
<evidence type="ECO:0000256" key="1">
    <source>
        <dbReference type="ARBA" id="ARBA00008001"/>
    </source>
</evidence>
<accession>A0AAU9L452</accession>